<protein>
    <submittedName>
        <fullName evidence="2">Uncharacterized protein</fullName>
    </submittedName>
</protein>
<comment type="caution">
    <text evidence="2">The sequence shown here is derived from an EMBL/GenBank/DDBJ whole genome shotgun (WGS) entry which is preliminary data.</text>
</comment>
<sequence>MNKKISTPSNRPVAPVHPPFVRGTQAPLNYTADSRFSAIFDCAEFTGYSPDPGGRSPPKLHNFNFDFPSLSLSSTPLVRQVQCSIRSPFCINFTHNRTTRYRR</sequence>
<feature type="region of interest" description="Disordered" evidence="1">
    <location>
        <begin position="1"/>
        <end position="20"/>
    </location>
</feature>
<organism evidence="2 3">
    <name type="scientific">Puccinia graminis f. sp. tritici</name>
    <dbReference type="NCBI Taxonomy" id="56615"/>
    <lineage>
        <taxon>Eukaryota</taxon>
        <taxon>Fungi</taxon>
        <taxon>Dikarya</taxon>
        <taxon>Basidiomycota</taxon>
        <taxon>Pucciniomycotina</taxon>
        <taxon>Pucciniomycetes</taxon>
        <taxon>Pucciniales</taxon>
        <taxon>Pucciniaceae</taxon>
        <taxon>Puccinia</taxon>
    </lineage>
</organism>
<evidence type="ECO:0000313" key="3">
    <source>
        <dbReference type="Proteomes" id="UP000324748"/>
    </source>
</evidence>
<gene>
    <name evidence="2" type="ORF">PGT21_022511</name>
</gene>
<reference evidence="2 3" key="1">
    <citation type="submission" date="2019-05" db="EMBL/GenBank/DDBJ databases">
        <title>Emergence of the Ug99 lineage of the wheat stem rust pathogen through somatic hybridization.</title>
        <authorList>
            <person name="Li F."/>
            <person name="Upadhyaya N.M."/>
            <person name="Sperschneider J."/>
            <person name="Matny O."/>
            <person name="Nguyen-Phuc H."/>
            <person name="Mago R."/>
            <person name="Raley C."/>
            <person name="Miller M.E."/>
            <person name="Silverstein K.A.T."/>
            <person name="Henningsen E."/>
            <person name="Hirsch C.D."/>
            <person name="Visser B."/>
            <person name="Pretorius Z.A."/>
            <person name="Steffenson B.J."/>
            <person name="Schwessinger B."/>
            <person name="Dodds P.N."/>
            <person name="Figueroa M."/>
        </authorList>
    </citation>
    <scope>NUCLEOTIDE SEQUENCE [LARGE SCALE GENOMIC DNA]</scope>
    <source>
        <strain evidence="2">21-0</strain>
    </source>
</reference>
<proteinExistence type="predicted"/>
<dbReference type="EMBL" id="VSWC01000145">
    <property type="protein sequence ID" value="KAA1076867.1"/>
    <property type="molecule type" value="Genomic_DNA"/>
</dbReference>
<feature type="compositionally biased region" description="Polar residues" evidence="1">
    <location>
        <begin position="1"/>
        <end position="10"/>
    </location>
</feature>
<evidence type="ECO:0000256" key="1">
    <source>
        <dbReference type="SAM" id="MobiDB-lite"/>
    </source>
</evidence>
<accession>A0A5B0MI73</accession>
<dbReference type="AlphaFoldDB" id="A0A5B0MI73"/>
<name>A0A5B0MI73_PUCGR</name>
<evidence type="ECO:0000313" key="2">
    <source>
        <dbReference type="EMBL" id="KAA1076867.1"/>
    </source>
</evidence>
<dbReference type="Proteomes" id="UP000324748">
    <property type="component" value="Unassembled WGS sequence"/>
</dbReference>
<keyword evidence="3" id="KW-1185">Reference proteome</keyword>